<sequence length="149" mass="17221">MILQHSGSEEELQVLMDQRKRKRMISNRESARRSRLKKQNHLDELAAQVAHLKNENQQILTTLNHITQRYLNVEAQNSVLTAQVGELSHRLESLNQIIHFFNANNGIFEAPDYASTNFIDPAPNNFFNPFNINYINQPIMASAEAMLQY</sequence>
<keyword evidence="4" id="KW-0804">Transcription</keyword>
<keyword evidence="9" id="KW-1185">Reference proteome</keyword>
<feature type="coiled-coil region" evidence="6">
    <location>
        <begin position="35"/>
        <end position="62"/>
    </location>
</feature>
<dbReference type="Gene3D" id="1.20.5.170">
    <property type="match status" value="1"/>
</dbReference>
<evidence type="ECO:0000256" key="4">
    <source>
        <dbReference type="ARBA" id="ARBA00023163"/>
    </source>
</evidence>
<feature type="domain" description="BZIP" evidence="7">
    <location>
        <begin position="17"/>
        <end position="80"/>
    </location>
</feature>
<keyword evidence="3" id="KW-0238">DNA-binding</keyword>
<dbReference type="GO" id="GO:0045893">
    <property type="term" value="P:positive regulation of DNA-templated transcription"/>
    <property type="evidence" value="ECO:0007669"/>
    <property type="project" value="TreeGrafter"/>
</dbReference>
<dbReference type="Pfam" id="PF00170">
    <property type="entry name" value="bZIP_1"/>
    <property type="match status" value="1"/>
</dbReference>
<dbReference type="PANTHER" id="PTHR45764">
    <property type="entry name" value="BZIP TRANSCRIPTION FACTOR 44"/>
    <property type="match status" value="1"/>
</dbReference>
<name>A0A4P1QXX0_LUPAN</name>
<dbReference type="Gramene" id="OIV97543">
    <property type="protein sequence ID" value="OIV97543"/>
    <property type="gene ID" value="TanjilG_12300"/>
</dbReference>
<evidence type="ECO:0000256" key="6">
    <source>
        <dbReference type="SAM" id="Coils"/>
    </source>
</evidence>
<dbReference type="CDD" id="cd14702">
    <property type="entry name" value="bZIP_plant_GBF1"/>
    <property type="match status" value="1"/>
</dbReference>
<evidence type="ECO:0000256" key="1">
    <source>
        <dbReference type="ARBA" id="ARBA00004123"/>
    </source>
</evidence>
<gene>
    <name evidence="8" type="ORF">TanjilG_12300</name>
</gene>
<dbReference type="GO" id="GO:0046982">
    <property type="term" value="F:protein heterodimerization activity"/>
    <property type="evidence" value="ECO:0007669"/>
    <property type="project" value="UniProtKB-ARBA"/>
</dbReference>
<dbReference type="PROSITE" id="PS00036">
    <property type="entry name" value="BZIP_BASIC"/>
    <property type="match status" value="1"/>
</dbReference>
<evidence type="ECO:0000256" key="3">
    <source>
        <dbReference type="ARBA" id="ARBA00023125"/>
    </source>
</evidence>
<evidence type="ECO:0000259" key="7">
    <source>
        <dbReference type="PROSITE" id="PS50217"/>
    </source>
</evidence>
<dbReference type="STRING" id="3871.A0A4P1QXX0"/>
<dbReference type="OrthoDB" id="551672at2759"/>
<keyword evidence="2" id="KW-0805">Transcription regulation</keyword>
<dbReference type="Proteomes" id="UP000188354">
    <property type="component" value="Chromosome LG14"/>
</dbReference>
<reference evidence="8 9" key="1">
    <citation type="journal article" date="2017" name="Plant Biotechnol. J.">
        <title>A comprehensive draft genome sequence for lupin (Lupinus angustifolius), an emerging health food: insights into plant-microbe interactions and legume evolution.</title>
        <authorList>
            <person name="Hane J.K."/>
            <person name="Ming Y."/>
            <person name="Kamphuis L.G."/>
            <person name="Nelson M.N."/>
            <person name="Garg G."/>
            <person name="Atkins C.A."/>
            <person name="Bayer P.E."/>
            <person name="Bravo A."/>
            <person name="Bringans S."/>
            <person name="Cannon S."/>
            <person name="Edwards D."/>
            <person name="Foley R."/>
            <person name="Gao L.L."/>
            <person name="Harrison M.J."/>
            <person name="Huang W."/>
            <person name="Hurgobin B."/>
            <person name="Li S."/>
            <person name="Liu C.W."/>
            <person name="McGrath A."/>
            <person name="Morahan G."/>
            <person name="Murray J."/>
            <person name="Weller J."/>
            <person name="Jian J."/>
            <person name="Singh K.B."/>
        </authorList>
    </citation>
    <scope>NUCLEOTIDE SEQUENCE [LARGE SCALE GENOMIC DNA]</scope>
    <source>
        <strain evidence="9">cv. Tanjil</strain>
        <tissue evidence="8">Whole plant</tissue>
    </source>
</reference>
<comment type="subcellular location">
    <subcellularLocation>
        <location evidence="1">Nucleus</location>
    </subcellularLocation>
</comment>
<keyword evidence="6" id="KW-0175">Coiled coil</keyword>
<organism evidence="8 9">
    <name type="scientific">Lupinus angustifolius</name>
    <name type="common">Narrow-leaved blue lupine</name>
    <dbReference type="NCBI Taxonomy" id="3871"/>
    <lineage>
        <taxon>Eukaryota</taxon>
        <taxon>Viridiplantae</taxon>
        <taxon>Streptophyta</taxon>
        <taxon>Embryophyta</taxon>
        <taxon>Tracheophyta</taxon>
        <taxon>Spermatophyta</taxon>
        <taxon>Magnoliopsida</taxon>
        <taxon>eudicotyledons</taxon>
        <taxon>Gunneridae</taxon>
        <taxon>Pentapetalae</taxon>
        <taxon>rosids</taxon>
        <taxon>fabids</taxon>
        <taxon>Fabales</taxon>
        <taxon>Fabaceae</taxon>
        <taxon>Papilionoideae</taxon>
        <taxon>50 kb inversion clade</taxon>
        <taxon>genistoids sensu lato</taxon>
        <taxon>core genistoids</taxon>
        <taxon>Genisteae</taxon>
        <taxon>Lupinus</taxon>
    </lineage>
</organism>
<evidence type="ECO:0000313" key="9">
    <source>
        <dbReference type="Proteomes" id="UP000188354"/>
    </source>
</evidence>
<protein>
    <recommendedName>
        <fullName evidence="7">BZIP domain-containing protein</fullName>
    </recommendedName>
</protein>
<accession>A0A4P1QXX0</accession>
<dbReference type="GO" id="GO:0003700">
    <property type="term" value="F:DNA-binding transcription factor activity"/>
    <property type="evidence" value="ECO:0007669"/>
    <property type="project" value="InterPro"/>
</dbReference>
<dbReference type="SUPFAM" id="SSF57959">
    <property type="entry name" value="Leucine zipper domain"/>
    <property type="match status" value="1"/>
</dbReference>
<dbReference type="InterPro" id="IPR004827">
    <property type="entry name" value="bZIP"/>
</dbReference>
<dbReference type="GO" id="GO:0000976">
    <property type="term" value="F:transcription cis-regulatory region binding"/>
    <property type="evidence" value="ECO:0007669"/>
    <property type="project" value="TreeGrafter"/>
</dbReference>
<dbReference type="PANTHER" id="PTHR45764:SF76">
    <property type="entry name" value="OS02G0132500 PROTEIN"/>
    <property type="match status" value="1"/>
</dbReference>
<dbReference type="AlphaFoldDB" id="A0A4P1QXX0"/>
<dbReference type="InterPro" id="IPR045314">
    <property type="entry name" value="bZIP_plant_GBF1"/>
</dbReference>
<evidence type="ECO:0000256" key="5">
    <source>
        <dbReference type="ARBA" id="ARBA00023242"/>
    </source>
</evidence>
<dbReference type="GO" id="GO:0005634">
    <property type="term" value="C:nucleus"/>
    <property type="evidence" value="ECO:0007669"/>
    <property type="project" value="UniProtKB-SubCell"/>
</dbReference>
<dbReference type="EMBL" id="CM007374">
    <property type="protein sequence ID" value="OIV97543.1"/>
    <property type="molecule type" value="Genomic_DNA"/>
</dbReference>
<dbReference type="FunFam" id="1.20.5.170:FF:000020">
    <property type="entry name" value="BZIP transcription factor"/>
    <property type="match status" value="1"/>
</dbReference>
<evidence type="ECO:0000256" key="2">
    <source>
        <dbReference type="ARBA" id="ARBA00023015"/>
    </source>
</evidence>
<dbReference type="InterPro" id="IPR046347">
    <property type="entry name" value="bZIP_sf"/>
</dbReference>
<keyword evidence="5" id="KW-0539">Nucleus</keyword>
<dbReference type="KEGG" id="lang:109326430"/>
<evidence type="ECO:0000313" key="8">
    <source>
        <dbReference type="EMBL" id="OIV97543.1"/>
    </source>
</evidence>
<dbReference type="SMART" id="SM00338">
    <property type="entry name" value="BRLZ"/>
    <property type="match status" value="1"/>
</dbReference>
<dbReference type="PROSITE" id="PS50217">
    <property type="entry name" value="BZIP"/>
    <property type="match status" value="1"/>
</dbReference>
<proteinExistence type="predicted"/>